<evidence type="ECO:0000313" key="2">
    <source>
        <dbReference type="EMBL" id="MCS2611028.1"/>
    </source>
</evidence>
<gene>
    <name evidence="2" type="ORF">LLY24_17070</name>
</gene>
<accession>A0ABT2EI55</accession>
<keyword evidence="1" id="KW-0472">Membrane</keyword>
<evidence type="ECO:0000313" key="3">
    <source>
        <dbReference type="Proteomes" id="UP001165542"/>
    </source>
</evidence>
<keyword evidence="1" id="KW-0812">Transmembrane</keyword>
<protein>
    <submittedName>
        <fullName evidence="2">Uncharacterized protein</fullName>
    </submittedName>
</protein>
<keyword evidence="1" id="KW-1133">Transmembrane helix</keyword>
<feature type="transmembrane region" description="Helical" evidence="1">
    <location>
        <begin position="12"/>
        <end position="41"/>
    </location>
</feature>
<dbReference type="EMBL" id="JAJISC010000009">
    <property type="protein sequence ID" value="MCS2611028.1"/>
    <property type="molecule type" value="Genomic_DNA"/>
</dbReference>
<reference evidence="2" key="1">
    <citation type="submission" date="2021-11" db="EMBL/GenBank/DDBJ databases">
        <title>Halomonas sp., isolated from a coastal aquaculture zone in Dongshan Bay.</title>
        <authorList>
            <person name="Lin W."/>
        </authorList>
    </citation>
    <scope>NUCLEOTIDE SEQUENCE</scope>
    <source>
        <strain evidence="2">Yzlin-01</strain>
    </source>
</reference>
<comment type="caution">
    <text evidence="2">The sequence shown here is derived from an EMBL/GenBank/DDBJ whole genome shotgun (WGS) entry which is preliminary data.</text>
</comment>
<name>A0ABT2EI55_9GAMM</name>
<evidence type="ECO:0000256" key="1">
    <source>
        <dbReference type="SAM" id="Phobius"/>
    </source>
</evidence>
<sequence>MFLKRLIDPRRWPSPVVFVVVLIGMFLLSGMIVLLSIQMMGSREAFMAVKQAALPWLFVWRWICYAVLIVAWVKRWKPHVLTRLSQDRDGGAAARERLKRLEALTLGVMATIELFNVLDWLGGQA</sequence>
<dbReference type="Proteomes" id="UP001165542">
    <property type="component" value="Unassembled WGS sequence"/>
</dbReference>
<dbReference type="RefSeq" id="WP_259037520.1">
    <property type="nucleotide sequence ID" value="NZ_JAJISC010000009.1"/>
</dbReference>
<proteinExistence type="predicted"/>
<keyword evidence="3" id="KW-1185">Reference proteome</keyword>
<organism evidence="2 3">
    <name type="scientific">Halomonas dongshanensis</name>
    <dbReference type="NCBI Taxonomy" id="2890835"/>
    <lineage>
        <taxon>Bacteria</taxon>
        <taxon>Pseudomonadati</taxon>
        <taxon>Pseudomonadota</taxon>
        <taxon>Gammaproteobacteria</taxon>
        <taxon>Oceanospirillales</taxon>
        <taxon>Halomonadaceae</taxon>
        <taxon>Halomonas</taxon>
    </lineage>
</organism>
<feature type="transmembrane region" description="Helical" evidence="1">
    <location>
        <begin position="53"/>
        <end position="73"/>
    </location>
</feature>